<protein>
    <submittedName>
        <fullName evidence="5">Iron-containing alcohol dehydrogenase</fullName>
    </submittedName>
</protein>
<dbReference type="GO" id="GO:0046872">
    <property type="term" value="F:metal ion binding"/>
    <property type="evidence" value="ECO:0007669"/>
    <property type="project" value="InterPro"/>
</dbReference>
<dbReference type="CDD" id="cd08187">
    <property type="entry name" value="BDH"/>
    <property type="match status" value="1"/>
</dbReference>
<dbReference type="GO" id="GO:0008106">
    <property type="term" value="F:alcohol dehydrogenase (NADP+) activity"/>
    <property type="evidence" value="ECO:0007669"/>
    <property type="project" value="TreeGrafter"/>
</dbReference>
<comment type="similarity">
    <text evidence="1">Belongs to the iron-containing alcohol dehydrogenase family.</text>
</comment>
<accession>A0A7V2SZG2</accession>
<dbReference type="PANTHER" id="PTHR43633:SF1">
    <property type="entry name" value="ALCOHOL DEHYDROGENASE YQHD"/>
    <property type="match status" value="1"/>
</dbReference>
<comment type="caution">
    <text evidence="5">The sequence shown here is derived from an EMBL/GenBank/DDBJ whole genome shotgun (WGS) entry which is preliminary data.</text>
</comment>
<dbReference type="InterPro" id="IPR044731">
    <property type="entry name" value="BDH-like"/>
</dbReference>
<dbReference type="GO" id="GO:1990362">
    <property type="term" value="F:butanol dehydrogenase (NAD+) activity"/>
    <property type="evidence" value="ECO:0007669"/>
    <property type="project" value="InterPro"/>
</dbReference>
<organism evidence="5">
    <name type="scientific">Dissulfuribacter thermophilus</name>
    <dbReference type="NCBI Taxonomy" id="1156395"/>
    <lineage>
        <taxon>Bacteria</taxon>
        <taxon>Pseudomonadati</taxon>
        <taxon>Thermodesulfobacteriota</taxon>
        <taxon>Dissulfuribacteria</taxon>
        <taxon>Dissulfuribacterales</taxon>
        <taxon>Dissulfuribacteraceae</taxon>
        <taxon>Dissulfuribacter</taxon>
    </lineage>
</organism>
<dbReference type="PANTHER" id="PTHR43633">
    <property type="entry name" value="ALCOHOL DEHYDROGENASE YQHD"/>
    <property type="match status" value="1"/>
</dbReference>
<gene>
    <name evidence="5" type="ORF">ENJ63_04400</name>
</gene>
<dbReference type="Pfam" id="PF00465">
    <property type="entry name" value="Fe-ADH"/>
    <property type="match status" value="1"/>
</dbReference>
<dbReference type="Gene3D" id="3.40.50.1970">
    <property type="match status" value="1"/>
</dbReference>
<sequence length="390" mass="41939">MERFEFHNPTKIVYGTLEASKMGQWLKGVAKSCLLVMGKGSARKSGAFDRVAGSLKEYGIEFEVLEGVKSNPVLSKVEEGIEVVKRGHLESVLALGGGSVMDTAKAIAAGALIEGANIWDVFLGKAEIKAALPIFTCPTLAASGSEMNGYMVITNEETGHKLATGSIHVYPRVSVLDPELIVTVPKDYTAYGGVDAVCHLMEPYFNGPAKYTPVQDALAESLMKTIMNETMACLKDPSSLDHRGAMMWGATLALNGLTKAGVGEHHFPVHLIEHAISAIFDVPHGAGLGALLPGWMRFFATKRPERLRKFAIQVMGVHPHGSDEEVIQEGIITFSGWLEKIGTPSRLKDLGIGKDSLSDIAHNASFQASIWGMDGVYSGDVIHTVLTMAY</sequence>
<dbReference type="AlphaFoldDB" id="A0A7V2SZG2"/>
<dbReference type="PROSITE" id="PS00913">
    <property type="entry name" value="ADH_IRON_1"/>
    <property type="match status" value="1"/>
</dbReference>
<evidence type="ECO:0000256" key="1">
    <source>
        <dbReference type="ARBA" id="ARBA00007358"/>
    </source>
</evidence>
<dbReference type="EMBL" id="DRND01000350">
    <property type="protein sequence ID" value="HFC47104.1"/>
    <property type="molecule type" value="Genomic_DNA"/>
</dbReference>
<evidence type="ECO:0000256" key="2">
    <source>
        <dbReference type="ARBA" id="ARBA00023002"/>
    </source>
</evidence>
<dbReference type="InterPro" id="IPR001670">
    <property type="entry name" value="ADH_Fe/GldA"/>
</dbReference>
<dbReference type="Pfam" id="PF25137">
    <property type="entry name" value="ADH_Fe_C"/>
    <property type="match status" value="1"/>
</dbReference>
<proteinExistence type="inferred from homology"/>
<dbReference type="InterPro" id="IPR056798">
    <property type="entry name" value="ADH_Fe_C"/>
</dbReference>
<dbReference type="GO" id="GO:1990002">
    <property type="term" value="F:methylglyoxal reductase (NADPH) (acetol producing) activity"/>
    <property type="evidence" value="ECO:0007669"/>
    <property type="project" value="TreeGrafter"/>
</dbReference>
<evidence type="ECO:0000259" key="4">
    <source>
        <dbReference type="Pfam" id="PF25137"/>
    </source>
</evidence>
<evidence type="ECO:0000259" key="3">
    <source>
        <dbReference type="Pfam" id="PF00465"/>
    </source>
</evidence>
<dbReference type="Proteomes" id="UP000885797">
    <property type="component" value="Unassembled WGS sequence"/>
</dbReference>
<evidence type="ECO:0000313" key="5">
    <source>
        <dbReference type="EMBL" id="HFC47104.1"/>
    </source>
</evidence>
<reference evidence="5" key="1">
    <citation type="journal article" date="2020" name="mSystems">
        <title>Genome- and Community-Level Interaction Insights into Carbon Utilization and Element Cycling Functions of Hydrothermarchaeota in Hydrothermal Sediment.</title>
        <authorList>
            <person name="Zhou Z."/>
            <person name="Liu Y."/>
            <person name="Xu W."/>
            <person name="Pan J."/>
            <person name="Luo Z.H."/>
            <person name="Li M."/>
        </authorList>
    </citation>
    <scope>NUCLEOTIDE SEQUENCE [LARGE SCALE GENOMIC DNA]</scope>
    <source>
        <strain evidence="5">HyVt-503</strain>
    </source>
</reference>
<dbReference type="Gene3D" id="1.20.1090.10">
    <property type="entry name" value="Dehydroquinate synthase-like - alpha domain"/>
    <property type="match status" value="1"/>
</dbReference>
<dbReference type="InterPro" id="IPR018211">
    <property type="entry name" value="ADH_Fe_CS"/>
</dbReference>
<feature type="domain" description="Fe-containing alcohol dehydrogenase-like C-terminal" evidence="4">
    <location>
        <begin position="189"/>
        <end position="365"/>
    </location>
</feature>
<dbReference type="SUPFAM" id="SSF56796">
    <property type="entry name" value="Dehydroquinate synthase-like"/>
    <property type="match status" value="1"/>
</dbReference>
<keyword evidence="2" id="KW-0560">Oxidoreductase</keyword>
<name>A0A7V2SZG2_9BACT</name>
<dbReference type="FunFam" id="3.40.50.1970:FF:000003">
    <property type="entry name" value="Alcohol dehydrogenase, iron-containing"/>
    <property type="match status" value="1"/>
</dbReference>
<feature type="domain" description="Alcohol dehydrogenase iron-type/glycerol dehydrogenase GldA" evidence="3">
    <location>
        <begin position="9"/>
        <end position="178"/>
    </location>
</feature>
<dbReference type="GO" id="GO:0005829">
    <property type="term" value="C:cytosol"/>
    <property type="evidence" value="ECO:0007669"/>
    <property type="project" value="TreeGrafter"/>
</dbReference>